<proteinExistence type="predicted"/>
<organism evidence="1 2">
    <name type="scientific">Sphingobacterium hungaricum</name>
    <dbReference type="NCBI Taxonomy" id="2082723"/>
    <lineage>
        <taxon>Bacteria</taxon>
        <taxon>Pseudomonadati</taxon>
        <taxon>Bacteroidota</taxon>
        <taxon>Sphingobacteriia</taxon>
        <taxon>Sphingobacteriales</taxon>
        <taxon>Sphingobacteriaceae</taxon>
        <taxon>Sphingobacterium</taxon>
    </lineage>
</organism>
<gene>
    <name evidence="1" type="ORF">C4F49_13665</name>
</gene>
<dbReference type="RefSeq" id="WP_196936021.1">
    <property type="nucleotide sequence ID" value="NZ_MU158698.1"/>
</dbReference>
<protein>
    <submittedName>
        <fullName evidence="1">Uncharacterized protein</fullName>
    </submittedName>
</protein>
<evidence type="ECO:0000313" key="1">
    <source>
        <dbReference type="EMBL" id="MBE8714731.1"/>
    </source>
</evidence>
<dbReference type="Proteomes" id="UP000616201">
    <property type="component" value="Unassembled WGS sequence"/>
</dbReference>
<name>A0A928YQX9_9SPHI</name>
<dbReference type="AlphaFoldDB" id="A0A928YQX9"/>
<sequence length="141" mass="16453">MKIIVVILGLLFSPSFQESDETLVRNFLISIEKGSNEEVVDKYLILTETSDSLQIADRKEYLNLVLDDLRDTLKIKPIEHIKITRVTDYFDYDIDTDESGFDHLMIVSYKNEKLLSVLTHNNKIKSFTGMRKGETETFFFY</sequence>
<accession>A0A928YQX9</accession>
<comment type="caution">
    <text evidence="1">The sequence shown here is derived from an EMBL/GenBank/DDBJ whole genome shotgun (WGS) entry which is preliminary data.</text>
</comment>
<keyword evidence="2" id="KW-1185">Reference proteome</keyword>
<evidence type="ECO:0000313" key="2">
    <source>
        <dbReference type="Proteomes" id="UP000616201"/>
    </source>
</evidence>
<reference evidence="1" key="1">
    <citation type="submission" date="2018-02" db="EMBL/GenBank/DDBJ databases">
        <authorList>
            <person name="Vasarhelyi B.M."/>
            <person name="Deshmukh S."/>
            <person name="Balint B."/>
            <person name="Kukolya J."/>
        </authorList>
    </citation>
    <scope>NUCLEOTIDE SEQUENCE</scope>
    <source>
        <strain evidence="1">KB22</strain>
    </source>
</reference>
<dbReference type="EMBL" id="PRDK01000007">
    <property type="protein sequence ID" value="MBE8714731.1"/>
    <property type="molecule type" value="Genomic_DNA"/>
</dbReference>